<feature type="region of interest" description="Disordered" evidence="1">
    <location>
        <begin position="99"/>
        <end position="143"/>
    </location>
</feature>
<reference evidence="2" key="1">
    <citation type="submission" date="2019-07" db="EMBL/GenBank/DDBJ databases">
        <title>Annotation for the trematode Paragonimus miyazaki's.</title>
        <authorList>
            <person name="Choi Y.-J."/>
        </authorList>
    </citation>
    <scope>NUCLEOTIDE SEQUENCE</scope>
    <source>
        <strain evidence="2">Japan</strain>
    </source>
</reference>
<evidence type="ECO:0000256" key="1">
    <source>
        <dbReference type="SAM" id="MobiDB-lite"/>
    </source>
</evidence>
<evidence type="ECO:0000313" key="3">
    <source>
        <dbReference type="Proteomes" id="UP000822476"/>
    </source>
</evidence>
<dbReference type="Proteomes" id="UP000822476">
    <property type="component" value="Unassembled WGS sequence"/>
</dbReference>
<name>A0A8S9YGI0_9TREM</name>
<comment type="caution">
    <text evidence="2">The sequence shown here is derived from an EMBL/GenBank/DDBJ whole genome shotgun (WGS) entry which is preliminary data.</text>
</comment>
<protein>
    <submittedName>
        <fullName evidence="2">Uncharacterized protein</fullName>
    </submittedName>
</protein>
<organism evidence="2 3">
    <name type="scientific">Paragonimus skrjabini miyazakii</name>
    <dbReference type="NCBI Taxonomy" id="59628"/>
    <lineage>
        <taxon>Eukaryota</taxon>
        <taxon>Metazoa</taxon>
        <taxon>Spiralia</taxon>
        <taxon>Lophotrochozoa</taxon>
        <taxon>Platyhelminthes</taxon>
        <taxon>Trematoda</taxon>
        <taxon>Digenea</taxon>
        <taxon>Plagiorchiida</taxon>
        <taxon>Troglotremata</taxon>
        <taxon>Troglotrematidae</taxon>
        <taxon>Paragonimus</taxon>
    </lineage>
</organism>
<feature type="compositionally biased region" description="Basic and acidic residues" evidence="1">
    <location>
        <begin position="117"/>
        <end position="130"/>
    </location>
</feature>
<evidence type="ECO:0000313" key="2">
    <source>
        <dbReference type="EMBL" id="KAF7245322.1"/>
    </source>
</evidence>
<dbReference type="OrthoDB" id="1668162at2759"/>
<dbReference type="EMBL" id="JTDE01006129">
    <property type="protein sequence ID" value="KAF7245322.1"/>
    <property type="molecule type" value="Genomic_DNA"/>
</dbReference>
<feature type="compositionally biased region" description="Basic residues" evidence="1">
    <location>
        <begin position="131"/>
        <end position="140"/>
    </location>
</feature>
<gene>
    <name evidence="2" type="ORF">EG68_10980</name>
</gene>
<sequence>MDDVFSRLNQLELVCQVWRSVTSDSTRADSQISADCVIEKLGRLRSAAESVRTVARTAATWLLPYADQVSSTSTWLMPLARFASAFKGFTSELLKKRTDPVGSEASTGTPRHRDHCRNKCEKAHRDNSGKREHRRRKHRTRQLDTDGIMDDILAGLTYQPLRADVHTKCRDSHGQQKSH</sequence>
<keyword evidence="3" id="KW-1185">Reference proteome</keyword>
<proteinExistence type="predicted"/>
<accession>A0A8S9YGI0</accession>
<dbReference type="AlphaFoldDB" id="A0A8S9YGI0"/>